<gene>
    <name evidence="2" type="ORF">UFB30_15555</name>
</gene>
<keyword evidence="1" id="KW-0472">Membrane</keyword>
<protein>
    <recommendedName>
        <fullName evidence="4">Sporulation protein YhaL</fullName>
    </recommendedName>
</protein>
<name>A0ABU5KQX2_9BACL</name>
<keyword evidence="3" id="KW-1185">Reference proteome</keyword>
<proteinExistence type="predicted"/>
<evidence type="ECO:0000313" key="2">
    <source>
        <dbReference type="EMBL" id="MDZ5713648.1"/>
    </source>
</evidence>
<evidence type="ECO:0000313" key="3">
    <source>
        <dbReference type="Proteomes" id="UP001292084"/>
    </source>
</evidence>
<accession>A0ABU5KQX2</accession>
<sequence length="68" mass="8324">MVAEWFVLQLFLYFPEDKSEYLPAGLWLLLFVLMTYFTYKWIVRVSKRQADEAKKLEEKMMNRKDTHS</sequence>
<dbReference type="RefSeq" id="WP_322422603.1">
    <property type="nucleotide sequence ID" value="NZ_JAXQNN010000007.1"/>
</dbReference>
<dbReference type="EMBL" id="JAXQNN010000007">
    <property type="protein sequence ID" value="MDZ5713648.1"/>
    <property type="molecule type" value="Genomic_DNA"/>
</dbReference>
<keyword evidence="1" id="KW-1133">Transmembrane helix</keyword>
<keyword evidence="1" id="KW-0812">Transmembrane</keyword>
<organism evidence="2 3">
    <name type="scientific">Jeotgalibacillus haloalkalitolerans</name>
    <dbReference type="NCBI Taxonomy" id="3104292"/>
    <lineage>
        <taxon>Bacteria</taxon>
        <taxon>Bacillati</taxon>
        <taxon>Bacillota</taxon>
        <taxon>Bacilli</taxon>
        <taxon>Bacillales</taxon>
        <taxon>Caryophanaceae</taxon>
        <taxon>Jeotgalibacillus</taxon>
    </lineage>
</organism>
<dbReference type="Proteomes" id="UP001292084">
    <property type="component" value="Unassembled WGS sequence"/>
</dbReference>
<evidence type="ECO:0008006" key="4">
    <source>
        <dbReference type="Google" id="ProtNLM"/>
    </source>
</evidence>
<feature type="transmembrane region" description="Helical" evidence="1">
    <location>
        <begin position="20"/>
        <end position="39"/>
    </location>
</feature>
<reference evidence="2 3" key="1">
    <citation type="submission" date="2023-12" db="EMBL/GenBank/DDBJ databases">
        <title>Jeotgalibacillus haloalkaliphilus sp. nov., a novel salt-tolerant bacteria, isolated from the estuary of the Fenhe River into the Yellow River.</title>
        <authorList>
            <person name="Li Y."/>
        </authorList>
    </citation>
    <scope>NUCLEOTIDE SEQUENCE [LARGE SCALE GENOMIC DNA]</scope>
    <source>
        <strain evidence="2 3">HH7-29</strain>
    </source>
</reference>
<evidence type="ECO:0000256" key="1">
    <source>
        <dbReference type="SAM" id="Phobius"/>
    </source>
</evidence>
<comment type="caution">
    <text evidence="2">The sequence shown here is derived from an EMBL/GenBank/DDBJ whole genome shotgun (WGS) entry which is preliminary data.</text>
</comment>